<keyword evidence="2" id="KW-0472">Membrane</keyword>
<feature type="compositionally biased region" description="Basic and acidic residues" evidence="1">
    <location>
        <begin position="134"/>
        <end position="145"/>
    </location>
</feature>
<feature type="compositionally biased region" description="Acidic residues" evidence="1">
    <location>
        <begin position="102"/>
        <end position="133"/>
    </location>
</feature>
<feature type="transmembrane region" description="Helical" evidence="2">
    <location>
        <begin position="346"/>
        <end position="367"/>
    </location>
</feature>
<protein>
    <recommendedName>
        <fullName evidence="6">Secreted protein</fullName>
    </recommendedName>
</protein>
<accession>A0A1V9ZBM2</accession>
<evidence type="ECO:0000256" key="1">
    <source>
        <dbReference type="SAM" id="MobiDB-lite"/>
    </source>
</evidence>
<feature type="chain" id="PRO_5012415829" description="Secreted protein" evidence="3">
    <location>
        <begin position="17"/>
        <end position="413"/>
    </location>
</feature>
<evidence type="ECO:0008006" key="6">
    <source>
        <dbReference type="Google" id="ProtNLM"/>
    </source>
</evidence>
<evidence type="ECO:0000313" key="5">
    <source>
        <dbReference type="Proteomes" id="UP000243579"/>
    </source>
</evidence>
<feature type="region of interest" description="Disordered" evidence="1">
    <location>
        <begin position="69"/>
        <end position="170"/>
    </location>
</feature>
<gene>
    <name evidence="4" type="ORF">ACHHYP_00104</name>
</gene>
<keyword evidence="5" id="KW-1185">Reference proteome</keyword>
<organism evidence="4 5">
    <name type="scientific">Achlya hypogyna</name>
    <name type="common">Oomycete</name>
    <name type="synonym">Protoachlya hypogyna</name>
    <dbReference type="NCBI Taxonomy" id="1202772"/>
    <lineage>
        <taxon>Eukaryota</taxon>
        <taxon>Sar</taxon>
        <taxon>Stramenopiles</taxon>
        <taxon>Oomycota</taxon>
        <taxon>Saprolegniomycetes</taxon>
        <taxon>Saprolegniales</taxon>
        <taxon>Achlyaceae</taxon>
        <taxon>Achlya</taxon>
    </lineage>
</organism>
<dbReference type="EMBL" id="JNBR01000328">
    <property type="protein sequence ID" value="OQR95327.1"/>
    <property type="molecule type" value="Genomic_DNA"/>
</dbReference>
<comment type="caution">
    <text evidence="4">The sequence shown here is derived from an EMBL/GenBank/DDBJ whole genome shotgun (WGS) entry which is preliminary data.</text>
</comment>
<dbReference type="AlphaFoldDB" id="A0A1V9ZBM2"/>
<keyword evidence="2" id="KW-1133">Transmembrane helix</keyword>
<keyword evidence="2" id="KW-0812">Transmembrane</keyword>
<sequence>MKVAALLVALVATTVAKNGCKHDHRVCTDGSRVYRNFYNDCKFDLCPEDMADKTTPTPVVANVTLAPNATSPSVILPPTPTHTSINRKHDHGTPAATPNESHDDDDSDDKDDDDDGHEDDDDDDDDDHEDEEHDDRHHVETKRPTEAPTTRASTMATATAAPTPTTPKTTQTIANSSALFDANSTANGTEVKWMSINKLALPRPVSSAVARAFVGYNNPLVCSAFELTYATIETEAGGKYHIAVNVTCALDSIVQIAGVFELCLFVSAHNTKDPYHVSGCSYVASDGSRVNYLAIGEANEGVCQTPVQRRAFEDQPLQYATPSTVAEALTSSNFSATLQHISQGNVLVAAVAGIVALVLVVAMVALVRRRRRAKGSQRLGSSAPDVPSAADDLPPTSKSQVEGTFDVTTQTKV</sequence>
<evidence type="ECO:0000313" key="4">
    <source>
        <dbReference type="EMBL" id="OQR95327.1"/>
    </source>
</evidence>
<feature type="compositionally biased region" description="Polar residues" evidence="1">
    <location>
        <begin position="396"/>
        <end position="413"/>
    </location>
</feature>
<dbReference type="OrthoDB" id="72950at2759"/>
<evidence type="ECO:0000256" key="2">
    <source>
        <dbReference type="SAM" id="Phobius"/>
    </source>
</evidence>
<feature type="signal peptide" evidence="3">
    <location>
        <begin position="1"/>
        <end position="16"/>
    </location>
</feature>
<evidence type="ECO:0000256" key="3">
    <source>
        <dbReference type="SAM" id="SignalP"/>
    </source>
</evidence>
<keyword evidence="3" id="KW-0732">Signal</keyword>
<dbReference type="Proteomes" id="UP000243579">
    <property type="component" value="Unassembled WGS sequence"/>
</dbReference>
<feature type="region of interest" description="Disordered" evidence="1">
    <location>
        <begin position="374"/>
        <end position="413"/>
    </location>
</feature>
<feature type="compositionally biased region" description="Low complexity" evidence="1">
    <location>
        <begin position="147"/>
        <end position="170"/>
    </location>
</feature>
<dbReference type="STRING" id="1202772.A0A1V9ZBM2"/>
<reference evidence="4 5" key="1">
    <citation type="journal article" date="2014" name="Genome Biol. Evol.">
        <title>The secreted proteins of Achlya hypogyna and Thraustotheca clavata identify the ancestral oomycete secretome and reveal gene acquisitions by horizontal gene transfer.</title>
        <authorList>
            <person name="Misner I."/>
            <person name="Blouin N."/>
            <person name="Leonard G."/>
            <person name="Richards T.A."/>
            <person name="Lane C.E."/>
        </authorList>
    </citation>
    <scope>NUCLEOTIDE SEQUENCE [LARGE SCALE GENOMIC DNA]</scope>
    <source>
        <strain evidence="4 5">ATCC 48635</strain>
    </source>
</reference>
<name>A0A1V9ZBM2_ACHHY</name>
<proteinExistence type="predicted"/>